<keyword evidence="5" id="KW-1185">Reference proteome</keyword>
<name>A0ABW7YFW3_STRCE</name>
<dbReference type="InterPro" id="IPR018197">
    <property type="entry name" value="Glycerate_kinase_RE-like"/>
</dbReference>
<dbReference type="InterPro" id="IPR018193">
    <property type="entry name" value="Glyc_kinase_flavodox-like_fold"/>
</dbReference>
<dbReference type="Gene3D" id="3.40.50.10350">
    <property type="entry name" value="Glycerate kinase, domain 1"/>
    <property type="match status" value="1"/>
</dbReference>
<keyword evidence="3 4" id="KW-0418">Kinase</keyword>
<organism evidence="4 5">
    <name type="scientific">Streptomyces cellulosae</name>
    <dbReference type="NCBI Taxonomy" id="1968"/>
    <lineage>
        <taxon>Bacteria</taxon>
        <taxon>Bacillati</taxon>
        <taxon>Actinomycetota</taxon>
        <taxon>Actinomycetes</taxon>
        <taxon>Kitasatosporales</taxon>
        <taxon>Streptomycetaceae</taxon>
        <taxon>Streptomyces</taxon>
    </lineage>
</organism>
<dbReference type="InterPro" id="IPR004381">
    <property type="entry name" value="Glycerate_kinase"/>
</dbReference>
<proteinExistence type="inferred from homology"/>
<evidence type="ECO:0000256" key="2">
    <source>
        <dbReference type="ARBA" id="ARBA00022679"/>
    </source>
</evidence>
<keyword evidence="2" id="KW-0808">Transferase</keyword>
<dbReference type="Gene3D" id="3.90.1510.10">
    <property type="entry name" value="Glycerate kinase, domain 2"/>
    <property type="match status" value="1"/>
</dbReference>
<dbReference type="EMBL" id="JBITDC010000027">
    <property type="protein sequence ID" value="MFI5681307.1"/>
    <property type="molecule type" value="Genomic_DNA"/>
</dbReference>
<evidence type="ECO:0000313" key="4">
    <source>
        <dbReference type="EMBL" id="MFI5681307.1"/>
    </source>
</evidence>
<dbReference type="RefSeq" id="WP_398661886.1">
    <property type="nucleotide sequence ID" value="NZ_JBITDC010000027.1"/>
</dbReference>
<evidence type="ECO:0000313" key="5">
    <source>
        <dbReference type="Proteomes" id="UP001612415"/>
    </source>
</evidence>
<dbReference type="GO" id="GO:0016301">
    <property type="term" value="F:kinase activity"/>
    <property type="evidence" value="ECO:0007669"/>
    <property type="project" value="UniProtKB-KW"/>
</dbReference>
<dbReference type="InterPro" id="IPR036129">
    <property type="entry name" value="Glycerate_kinase_sf"/>
</dbReference>
<dbReference type="PANTHER" id="PTHR21599">
    <property type="entry name" value="GLYCERATE KINASE"/>
    <property type="match status" value="1"/>
</dbReference>
<comment type="similarity">
    <text evidence="1">Belongs to the glycerate kinase type-1 family.</text>
</comment>
<evidence type="ECO:0000256" key="3">
    <source>
        <dbReference type="ARBA" id="ARBA00022777"/>
    </source>
</evidence>
<comment type="caution">
    <text evidence="4">The sequence shown here is derived from an EMBL/GenBank/DDBJ whole genome shotgun (WGS) entry which is preliminary data.</text>
</comment>
<protein>
    <submittedName>
        <fullName evidence="4">Glycerate kinase</fullName>
    </submittedName>
</protein>
<dbReference type="PANTHER" id="PTHR21599:SF0">
    <property type="entry name" value="GLYCERATE KINASE"/>
    <property type="match status" value="1"/>
</dbReference>
<dbReference type="Pfam" id="PF02595">
    <property type="entry name" value="Gly_kinase"/>
    <property type="match status" value="1"/>
</dbReference>
<dbReference type="SUPFAM" id="SSF110738">
    <property type="entry name" value="Glycerate kinase I"/>
    <property type="match status" value="1"/>
</dbReference>
<evidence type="ECO:0000256" key="1">
    <source>
        <dbReference type="ARBA" id="ARBA00006284"/>
    </source>
</evidence>
<sequence length="192" mass="19572">MDNPLLGPAGTAAVYGPQKGASANDVRELDGALAGFVRRLEAAGVPESAGLADAPGAGAAGGLGYAGMLLGGRVCSGADYFLTLLGADELLARSDFVVTGEGSLDEQSLSGKLPVALARRARRLGVTVHALAGRCTLPADRTAAHFRSVQALTDLTDRDCASDSALSAHLLPQCGRTLADRWIARGGTESDR</sequence>
<accession>A0ABW7YFW3</accession>
<reference evidence="4 5" key="1">
    <citation type="submission" date="2024-10" db="EMBL/GenBank/DDBJ databases">
        <title>The Natural Products Discovery Center: Release of the First 8490 Sequenced Strains for Exploring Actinobacteria Biosynthetic Diversity.</title>
        <authorList>
            <person name="Kalkreuter E."/>
            <person name="Kautsar S.A."/>
            <person name="Yang D."/>
            <person name="Bader C.D."/>
            <person name="Teijaro C.N."/>
            <person name="Fluegel L."/>
            <person name="Davis C.M."/>
            <person name="Simpson J.R."/>
            <person name="Lauterbach L."/>
            <person name="Steele A.D."/>
            <person name="Gui C."/>
            <person name="Meng S."/>
            <person name="Li G."/>
            <person name="Viehrig K."/>
            <person name="Ye F."/>
            <person name="Su P."/>
            <person name="Kiefer A.F."/>
            <person name="Nichols A."/>
            <person name="Cepeda A.J."/>
            <person name="Yan W."/>
            <person name="Fan B."/>
            <person name="Jiang Y."/>
            <person name="Adhikari A."/>
            <person name="Zheng C.-J."/>
            <person name="Schuster L."/>
            <person name="Cowan T.M."/>
            <person name="Smanski M.J."/>
            <person name="Chevrette M.G."/>
            <person name="De Carvalho L.P.S."/>
            <person name="Shen B."/>
        </authorList>
    </citation>
    <scope>NUCLEOTIDE SEQUENCE [LARGE SCALE GENOMIC DNA]</scope>
    <source>
        <strain evidence="4 5">NPDC051599</strain>
    </source>
</reference>
<dbReference type="Proteomes" id="UP001612415">
    <property type="component" value="Unassembled WGS sequence"/>
</dbReference>
<gene>
    <name evidence="4" type="ORF">ACIA8P_43025</name>
</gene>